<name>A0A396C5S6_BACFG</name>
<gene>
    <name evidence="1" type="ORF">DW228_06740</name>
</gene>
<protein>
    <submittedName>
        <fullName evidence="1">Uncharacterized protein</fullName>
    </submittedName>
</protein>
<sequence length="71" mass="8028">MHLPSDKFAERQGFEPTTLTAYISATSLSKFQIGNETVTIFRCWACPTLTAVCLPNFRVQRYGFLLKLANI</sequence>
<comment type="caution">
    <text evidence="1">The sequence shown here is derived from an EMBL/GenBank/DDBJ whole genome shotgun (WGS) entry which is preliminary data.</text>
</comment>
<reference evidence="1 2" key="1">
    <citation type="submission" date="2018-08" db="EMBL/GenBank/DDBJ databases">
        <title>A genome reference for cultivated species of the human gut microbiota.</title>
        <authorList>
            <person name="Zou Y."/>
            <person name="Xue W."/>
            <person name="Luo G."/>
        </authorList>
    </citation>
    <scope>NUCLEOTIDE SEQUENCE [LARGE SCALE GENOMIC DNA]</scope>
    <source>
        <strain evidence="1 2">AM18-6</strain>
    </source>
</reference>
<dbReference type="EMBL" id="QRJE01000009">
    <property type="protein sequence ID" value="RHH14037.1"/>
    <property type="molecule type" value="Genomic_DNA"/>
</dbReference>
<proteinExistence type="predicted"/>
<organism evidence="1 2">
    <name type="scientific">Bacteroides fragilis</name>
    <dbReference type="NCBI Taxonomy" id="817"/>
    <lineage>
        <taxon>Bacteria</taxon>
        <taxon>Pseudomonadati</taxon>
        <taxon>Bacteroidota</taxon>
        <taxon>Bacteroidia</taxon>
        <taxon>Bacteroidales</taxon>
        <taxon>Bacteroidaceae</taxon>
        <taxon>Bacteroides</taxon>
    </lineage>
</organism>
<dbReference type="AlphaFoldDB" id="A0A396C5S6"/>
<evidence type="ECO:0000313" key="2">
    <source>
        <dbReference type="Proteomes" id="UP000266644"/>
    </source>
</evidence>
<accession>A0A396C5S6</accession>
<dbReference type="Proteomes" id="UP000266644">
    <property type="component" value="Unassembled WGS sequence"/>
</dbReference>
<evidence type="ECO:0000313" key="1">
    <source>
        <dbReference type="EMBL" id="RHH14037.1"/>
    </source>
</evidence>